<dbReference type="SUPFAM" id="SSF51126">
    <property type="entry name" value="Pectin lyase-like"/>
    <property type="match status" value="1"/>
</dbReference>
<dbReference type="InterPro" id="IPR011050">
    <property type="entry name" value="Pectin_lyase_fold/virulence"/>
</dbReference>
<proteinExistence type="predicted"/>
<dbReference type="InterPro" id="IPR013425">
    <property type="entry name" value="Autotrns_rpt"/>
</dbReference>
<dbReference type="EMBL" id="WLYX01000001">
    <property type="protein sequence ID" value="MTD32672.1"/>
    <property type="molecule type" value="Genomic_DNA"/>
</dbReference>
<keyword evidence="3" id="KW-1185">Reference proteome</keyword>
<name>A0A844GA65_9NEIS</name>
<dbReference type="Pfam" id="PF12951">
    <property type="entry name" value="PATR"/>
    <property type="match status" value="2"/>
</dbReference>
<dbReference type="Proteomes" id="UP000446658">
    <property type="component" value="Unassembled WGS sequence"/>
</dbReference>
<dbReference type="AlphaFoldDB" id="A0A844GA65"/>
<dbReference type="Gene3D" id="2.160.20.20">
    <property type="match status" value="1"/>
</dbReference>
<dbReference type="NCBIfam" id="TIGR02601">
    <property type="entry name" value="autotrns_rpt"/>
    <property type="match status" value="1"/>
</dbReference>
<accession>A0A844GA65</accession>
<protein>
    <submittedName>
        <fullName evidence="2">Uncharacterized protein</fullName>
    </submittedName>
</protein>
<sequence>MVTAATLLKTVSGTGGLTLTGGTETLSGTNTYTGATNVNTGATLNLTGNGSLANSAVVDNGTLTVQSNSSVAGLTGSGSLVLDGHSLALNNAAGTFAGTISGDGGLVVNAGTAVLTGANTYTGGTTINGGTLEVARIRTWGDWQWRYAEWRDFAYYR</sequence>
<reference evidence="2 3" key="1">
    <citation type="submission" date="2019-11" db="EMBL/GenBank/DDBJ databases">
        <title>Draft genome sequence of Paludibacterium sp. dN18-1.</title>
        <authorList>
            <person name="Im W.-T."/>
        </authorList>
    </citation>
    <scope>NUCLEOTIDE SEQUENCE [LARGE SCALE GENOMIC DNA]</scope>
    <source>
        <strain evidence="3">dN 18-1</strain>
    </source>
</reference>
<organism evidence="2 3">
    <name type="scientific">Paludibacterium denitrificans</name>
    <dbReference type="NCBI Taxonomy" id="2675226"/>
    <lineage>
        <taxon>Bacteria</taxon>
        <taxon>Pseudomonadati</taxon>
        <taxon>Pseudomonadota</taxon>
        <taxon>Betaproteobacteria</taxon>
        <taxon>Neisseriales</taxon>
        <taxon>Chromobacteriaceae</taxon>
        <taxon>Paludibacterium</taxon>
    </lineage>
</organism>
<evidence type="ECO:0000313" key="3">
    <source>
        <dbReference type="Proteomes" id="UP000446658"/>
    </source>
</evidence>
<gene>
    <name evidence="2" type="ORF">GKE73_03250</name>
</gene>
<evidence type="ECO:0000313" key="2">
    <source>
        <dbReference type="EMBL" id="MTD32672.1"/>
    </source>
</evidence>
<evidence type="ECO:0000256" key="1">
    <source>
        <dbReference type="ARBA" id="ARBA00022729"/>
    </source>
</evidence>
<dbReference type="InterPro" id="IPR012332">
    <property type="entry name" value="Autotransporter_pectin_lyase_C"/>
</dbReference>
<comment type="caution">
    <text evidence="2">The sequence shown here is derived from an EMBL/GenBank/DDBJ whole genome shotgun (WGS) entry which is preliminary data.</text>
</comment>
<keyword evidence="1" id="KW-0732">Signal</keyword>